<sequence length="157" mass="17867">MRHSPLEVLLWSIAFPGFGQLLNRQLIKGIFFIVLEVLVNLYSKFNTAIIYSFLGEIDKAIEVTNFQWLMFYPCLYLFTIWDAYKDAHAAELPKLAFLPFVFSAYFVTVGLIYSTKVKLFGVLLGPVWLPILFLIPGLVIGFLLRALLLRVVAGNNS</sequence>
<dbReference type="RefSeq" id="WP_062443729.1">
    <property type="nucleotide sequence ID" value="NZ_BMCJ01000005.1"/>
</dbReference>
<gene>
    <name evidence="2" type="ORF">GCM10007216_26580</name>
</gene>
<keyword evidence="1" id="KW-0472">Membrane</keyword>
<feature type="transmembrane region" description="Helical" evidence="1">
    <location>
        <begin position="30"/>
        <end position="54"/>
    </location>
</feature>
<organism evidence="2 3">
    <name type="scientific">Thalassobacillus devorans</name>
    <dbReference type="NCBI Taxonomy" id="279813"/>
    <lineage>
        <taxon>Bacteria</taxon>
        <taxon>Bacillati</taxon>
        <taxon>Bacillota</taxon>
        <taxon>Bacilli</taxon>
        <taxon>Bacillales</taxon>
        <taxon>Bacillaceae</taxon>
        <taxon>Thalassobacillus</taxon>
    </lineage>
</organism>
<name>A0ABQ1PCH8_9BACI</name>
<accession>A0ABQ1PCH8</accession>
<evidence type="ECO:0000313" key="2">
    <source>
        <dbReference type="EMBL" id="GGC94543.1"/>
    </source>
</evidence>
<evidence type="ECO:0008006" key="4">
    <source>
        <dbReference type="Google" id="ProtNLM"/>
    </source>
</evidence>
<keyword evidence="1" id="KW-0812">Transmembrane</keyword>
<evidence type="ECO:0000313" key="3">
    <source>
        <dbReference type="Proteomes" id="UP000619534"/>
    </source>
</evidence>
<reference evidence="3" key="1">
    <citation type="journal article" date="2019" name="Int. J. Syst. Evol. Microbiol.">
        <title>The Global Catalogue of Microorganisms (GCM) 10K type strain sequencing project: providing services to taxonomists for standard genome sequencing and annotation.</title>
        <authorList>
            <consortium name="The Broad Institute Genomics Platform"/>
            <consortium name="The Broad Institute Genome Sequencing Center for Infectious Disease"/>
            <person name="Wu L."/>
            <person name="Ma J."/>
        </authorList>
    </citation>
    <scope>NUCLEOTIDE SEQUENCE [LARGE SCALE GENOMIC DNA]</scope>
    <source>
        <strain evidence="3">CCM 7282</strain>
    </source>
</reference>
<keyword evidence="3" id="KW-1185">Reference proteome</keyword>
<evidence type="ECO:0000256" key="1">
    <source>
        <dbReference type="SAM" id="Phobius"/>
    </source>
</evidence>
<feature type="transmembrane region" description="Helical" evidence="1">
    <location>
        <begin position="127"/>
        <end position="148"/>
    </location>
</feature>
<dbReference type="Proteomes" id="UP000619534">
    <property type="component" value="Unassembled WGS sequence"/>
</dbReference>
<protein>
    <recommendedName>
        <fullName evidence="4">DUF4281 domain-containing protein</fullName>
    </recommendedName>
</protein>
<proteinExistence type="predicted"/>
<comment type="caution">
    <text evidence="2">The sequence shown here is derived from an EMBL/GenBank/DDBJ whole genome shotgun (WGS) entry which is preliminary data.</text>
</comment>
<feature type="transmembrane region" description="Helical" evidence="1">
    <location>
        <begin position="66"/>
        <end position="84"/>
    </location>
</feature>
<keyword evidence="1" id="KW-1133">Transmembrane helix</keyword>
<dbReference type="EMBL" id="BMCJ01000005">
    <property type="protein sequence ID" value="GGC94543.1"/>
    <property type="molecule type" value="Genomic_DNA"/>
</dbReference>
<feature type="transmembrane region" description="Helical" evidence="1">
    <location>
        <begin position="96"/>
        <end position="115"/>
    </location>
</feature>